<proteinExistence type="predicted"/>
<protein>
    <submittedName>
        <fullName evidence="5">Metalloproteinase inhibitor 1</fullName>
    </submittedName>
</protein>
<reference evidence="3 4" key="2">
    <citation type="submission" date="2018-11" db="EMBL/GenBank/DDBJ databases">
        <authorList>
            <consortium name="Pathogen Informatics"/>
        </authorList>
    </citation>
    <scope>NUCLEOTIDE SEQUENCE [LARGE SCALE GENOMIC DNA]</scope>
</reference>
<keyword evidence="4" id="KW-1185">Reference proteome</keyword>
<organism evidence="5">
    <name type="scientific">Gongylonema pulchrum</name>
    <dbReference type="NCBI Taxonomy" id="637853"/>
    <lineage>
        <taxon>Eukaryota</taxon>
        <taxon>Metazoa</taxon>
        <taxon>Ecdysozoa</taxon>
        <taxon>Nematoda</taxon>
        <taxon>Chromadorea</taxon>
        <taxon>Rhabditida</taxon>
        <taxon>Spirurina</taxon>
        <taxon>Spiruromorpha</taxon>
        <taxon>Spiruroidea</taxon>
        <taxon>Gongylonematidae</taxon>
        <taxon>Gongylonema</taxon>
    </lineage>
</organism>
<reference evidence="5" key="1">
    <citation type="submission" date="2016-06" db="UniProtKB">
        <authorList>
            <consortium name="WormBaseParasite"/>
        </authorList>
    </citation>
    <scope>IDENTIFICATION</scope>
</reference>
<feature type="chain" id="PRO_5043138938" evidence="2">
    <location>
        <begin position="19"/>
        <end position="75"/>
    </location>
</feature>
<dbReference type="EMBL" id="UYRT01080811">
    <property type="protein sequence ID" value="VDN23425.1"/>
    <property type="molecule type" value="Genomic_DNA"/>
</dbReference>
<evidence type="ECO:0000313" key="3">
    <source>
        <dbReference type="EMBL" id="VDN23425.1"/>
    </source>
</evidence>
<evidence type="ECO:0000313" key="4">
    <source>
        <dbReference type="Proteomes" id="UP000271098"/>
    </source>
</evidence>
<keyword evidence="2" id="KW-0732">Signal</keyword>
<feature type="region of interest" description="Disordered" evidence="1">
    <location>
        <begin position="20"/>
        <end position="44"/>
    </location>
</feature>
<feature type="compositionally biased region" description="Basic and acidic residues" evidence="1">
    <location>
        <begin position="22"/>
        <end position="42"/>
    </location>
</feature>
<dbReference type="WBParaSite" id="GPUH_0001403901-mRNA-1">
    <property type="protein sequence ID" value="GPUH_0001403901-mRNA-1"/>
    <property type="gene ID" value="GPUH_0001403901"/>
</dbReference>
<accession>A0A183DZ83</accession>
<dbReference type="Proteomes" id="UP000271098">
    <property type="component" value="Unassembled WGS sequence"/>
</dbReference>
<feature type="signal peptide" evidence="2">
    <location>
        <begin position="1"/>
        <end position="18"/>
    </location>
</feature>
<evidence type="ECO:0000256" key="1">
    <source>
        <dbReference type="SAM" id="MobiDB-lite"/>
    </source>
</evidence>
<dbReference type="AlphaFoldDB" id="A0A183DZ83"/>
<sequence length="75" mass="8593">MPLQVILLLLLLVGTATARPPTADEAKEEVREQQVNDSKDDYDTLPALEHIPESLKESLKKQKLRYLNMLQQHNL</sequence>
<gene>
    <name evidence="3" type="ORF">GPUH_LOCUS14024</name>
</gene>
<name>A0A183DZ83_9BILA</name>
<evidence type="ECO:0000313" key="5">
    <source>
        <dbReference type="WBParaSite" id="GPUH_0001403901-mRNA-1"/>
    </source>
</evidence>
<evidence type="ECO:0000256" key="2">
    <source>
        <dbReference type="SAM" id="SignalP"/>
    </source>
</evidence>
<dbReference type="OrthoDB" id="5849715at2759"/>